<feature type="region of interest" description="Disordered" evidence="1">
    <location>
        <begin position="484"/>
        <end position="505"/>
    </location>
</feature>
<evidence type="ECO:0000313" key="3">
    <source>
        <dbReference type="EMBL" id="KAJ7729325.1"/>
    </source>
</evidence>
<evidence type="ECO:0000259" key="2">
    <source>
        <dbReference type="Pfam" id="PF20231"/>
    </source>
</evidence>
<feature type="compositionally biased region" description="Basic and acidic residues" evidence="1">
    <location>
        <begin position="720"/>
        <end position="733"/>
    </location>
</feature>
<dbReference type="Pfam" id="PF20231">
    <property type="entry name" value="DUF6589"/>
    <property type="match status" value="1"/>
</dbReference>
<reference evidence="3" key="1">
    <citation type="submission" date="2023-03" db="EMBL/GenBank/DDBJ databases">
        <title>Massive genome expansion in bonnet fungi (Mycena s.s.) driven by repeated elements and novel gene families across ecological guilds.</title>
        <authorList>
            <consortium name="Lawrence Berkeley National Laboratory"/>
            <person name="Harder C.B."/>
            <person name="Miyauchi S."/>
            <person name="Viragh M."/>
            <person name="Kuo A."/>
            <person name="Thoen E."/>
            <person name="Andreopoulos B."/>
            <person name="Lu D."/>
            <person name="Skrede I."/>
            <person name="Drula E."/>
            <person name="Henrissat B."/>
            <person name="Morin E."/>
            <person name="Kohler A."/>
            <person name="Barry K."/>
            <person name="LaButti K."/>
            <person name="Morin E."/>
            <person name="Salamov A."/>
            <person name="Lipzen A."/>
            <person name="Mereny Z."/>
            <person name="Hegedus B."/>
            <person name="Baldrian P."/>
            <person name="Stursova M."/>
            <person name="Weitz H."/>
            <person name="Taylor A."/>
            <person name="Grigoriev I.V."/>
            <person name="Nagy L.G."/>
            <person name="Martin F."/>
            <person name="Kauserud H."/>
        </authorList>
    </citation>
    <scope>NUCLEOTIDE SEQUENCE</scope>
    <source>
        <strain evidence="3">CBHHK182m</strain>
    </source>
</reference>
<name>A0AAD7HVP7_9AGAR</name>
<feature type="compositionally biased region" description="Acidic residues" evidence="1">
    <location>
        <begin position="1084"/>
        <end position="1101"/>
    </location>
</feature>
<feature type="domain" description="DUF6589" evidence="2">
    <location>
        <begin position="425"/>
        <end position="886"/>
    </location>
</feature>
<dbReference type="AlphaFoldDB" id="A0AAD7HVP7"/>
<feature type="compositionally biased region" description="Pro residues" evidence="1">
    <location>
        <begin position="972"/>
        <end position="983"/>
    </location>
</feature>
<keyword evidence="4" id="KW-1185">Reference proteome</keyword>
<feature type="region of interest" description="Disordered" evidence="1">
    <location>
        <begin position="959"/>
        <end position="1116"/>
    </location>
</feature>
<feature type="compositionally biased region" description="Pro residues" evidence="1">
    <location>
        <begin position="28"/>
        <end position="37"/>
    </location>
</feature>
<accession>A0AAD7HVP7</accession>
<dbReference type="EMBL" id="JARKIB010000166">
    <property type="protein sequence ID" value="KAJ7729325.1"/>
    <property type="molecule type" value="Genomic_DNA"/>
</dbReference>
<feature type="compositionally biased region" description="Polar residues" evidence="1">
    <location>
        <begin position="494"/>
        <end position="505"/>
    </location>
</feature>
<feature type="region of interest" description="Disordered" evidence="1">
    <location>
        <begin position="1"/>
        <end position="42"/>
    </location>
</feature>
<dbReference type="Proteomes" id="UP001215598">
    <property type="component" value="Unassembled WGS sequence"/>
</dbReference>
<dbReference type="InterPro" id="IPR046496">
    <property type="entry name" value="DUF6589"/>
</dbReference>
<protein>
    <recommendedName>
        <fullName evidence="2">DUF6589 domain-containing protein</fullName>
    </recommendedName>
</protein>
<evidence type="ECO:0000256" key="1">
    <source>
        <dbReference type="SAM" id="MobiDB-lite"/>
    </source>
</evidence>
<comment type="caution">
    <text evidence="3">The sequence shown here is derived from an EMBL/GenBank/DDBJ whole genome shotgun (WGS) entry which is preliminary data.</text>
</comment>
<feature type="compositionally biased region" description="Pro residues" evidence="1">
    <location>
        <begin position="1"/>
        <end position="10"/>
    </location>
</feature>
<feature type="region of interest" description="Disordered" evidence="1">
    <location>
        <begin position="704"/>
        <end position="733"/>
    </location>
</feature>
<gene>
    <name evidence="3" type="ORF">B0H16DRAFT_1428248</name>
</gene>
<sequence length="1116" mass="124979">MDSGGPPGPQPLRKVRTYKKTPAALPIPSLPPPPPPEAASYHPLASIRQDPAHTHLDIPNETPEFPHAQPRLRAIRQNAAEKESQKFEKMEELLKDLPFDNLGDFLAILFHNRPHGEPDRRGTTHSVMVARFLHGLDNIRMSDILPLIYHHRSGYPSINSANSDEQNLMFATHGSPDEIRNARPYMSTWATRLVAVEVRRQVGRLTKDDPTDPTHHVHLRAATNERSKAHVVTWRDLGNWSLKKLESRYWRRGAGDLAMFITEAAAAPAFEGGVAVVRARRPHPMIQISAMASFIISRNRCANGDLAMILGIWHFACKSHVDVKRVYCRLGNSVAATTSRAALNSMTAGSMEELRADVGSALEGGEMPVCLILDNVQEYFEVNEQGIGRQNELKVGTAGTSIVLDECAPGAFDAKDHHDRVAKNERRLLTHDALFDDLDFPHLRRVIPLHWARVLVEFSPHFLPLLNSIAALFRSSPVARRRMREGRKMKGQPLGTNGERSTETQGMERAVKDFENQMGLNPELTKAFLFWIRGDGASYANILRLTKYCAPIGTFPNKVATPEIWHTGATDLNSTSANHYGPAACTDPSSLSKCSNAAGLKRPSNIKSCDYYPTVRNLTLIWTAHVLDCWRVFFGVDDLHAHIESLAAKNELPDLDAILRDASTLTDRYTSQAAILRSLSARTSTNPALANKIPNGSPWVPPLAASSNGVDGTHPPPPSKDSDAPKVHEEKEDFDGDRVLRNSQIFLTDFGWWLEFASAVPEGDIGRVWEIMKVWIFKFAGSSHQNYMAYLLEVYCLLRYEASDALRDAILDHWLLNLSGELGKWIPGDLLQEHYNRWLEDMVQRHGGEFDNKFYRQTISPNVDHFLRMKEEIETAFSLKHRSKTHTSPHQRDELRLLLTMFKEEEVHLFREGRSMGHAAVNQFARGVRRMEEGKLRDWLEKSTCVGDFLAEINRLAADHPGAADPDIPTQPESPTPSEPNSPRPSSAHSIRSESSFTQEQNSARPPSSQSLRSTSSQSSDKSNRSTSSAQSSGSARSFISELNTIDPNEPEDDGDDRTGCRLDSGSTMAMWSDPETAKMNHIDEDEEEDDDDTVYPEEEIPDPKINPYLDEEEIM</sequence>
<feature type="compositionally biased region" description="Polar residues" evidence="1">
    <location>
        <begin position="988"/>
        <end position="1007"/>
    </location>
</feature>
<feature type="compositionally biased region" description="Low complexity" evidence="1">
    <location>
        <begin position="1008"/>
        <end position="1041"/>
    </location>
</feature>
<proteinExistence type="predicted"/>
<evidence type="ECO:0000313" key="4">
    <source>
        <dbReference type="Proteomes" id="UP001215598"/>
    </source>
</evidence>
<organism evidence="3 4">
    <name type="scientific">Mycena metata</name>
    <dbReference type="NCBI Taxonomy" id="1033252"/>
    <lineage>
        <taxon>Eukaryota</taxon>
        <taxon>Fungi</taxon>
        <taxon>Dikarya</taxon>
        <taxon>Basidiomycota</taxon>
        <taxon>Agaricomycotina</taxon>
        <taxon>Agaricomycetes</taxon>
        <taxon>Agaricomycetidae</taxon>
        <taxon>Agaricales</taxon>
        <taxon>Marasmiineae</taxon>
        <taxon>Mycenaceae</taxon>
        <taxon>Mycena</taxon>
    </lineage>
</organism>